<name>A0A1F5LBQ8_PENAI</name>
<dbReference type="Proteomes" id="UP000177622">
    <property type="component" value="Unassembled WGS sequence"/>
</dbReference>
<evidence type="ECO:0000313" key="1">
    <source>
        <dbReference type="EMBL" id="OGE50430.1"/>
    </source>
</evidence>
<keyword evidence="2" id="KW-1185">Reference proteome</keyword>
<comment type="caution">
    <text evidence="1">The sequence shown here is derived from an EMBL/GenBank/DDBJ whole genome shotgun (WGS) entry which is preliminary data.</text>
</comment>
<protein>
    <submittedName>
        <fullName evidence="1">Uncharacterized protein</fullName>
    </submittedName>
</protein>
<gene>
    <name evidence="1" type="ORF">PENARI_c017G07066</name>
</gene>
<organism evidence="1 2">
    <name type="scientific">Penicillium arizonense</name>
    <dbReference type="NCBI Taxonomy" id="1835702"/>
    <lineage>
        <taxon>Eukaryota</taxon>
        <taxon>Fungi</taxon>
        <taxon>Dikarya</taxon>
        <taxon>Ascomycota</taxon>
        <taxon>Pezizomycotina</taxon>
        <taxon>Eurotiomycetes</taxon>
        <taxon>Eurotiomycetidae</taxon>
        <taxon>Eurotiales</taxon>
        <taxon>Aspergillaceae</taxon>
        <taxon>Penicillium</taxon>
    </lineage>
</organism>
<dbReference type="GeneID" id="34579090"/>
<dbReference type="OrthoDB" id="6038816at2759"/>
<dbReference type="AlphaFoldDB" id="A0A1F5LBQ8"/>
<sequence length="41" mass="4630">MKFSLLAVAAIAPMVSAHYFFDTLIIDGKESYVYVRSNTLF</sequence>
<accession>A0A1F5LBQ8</accession>
<proteinExistence type="predicted"/>
<dbReference type="RefSeq" id="XP_022485878.1">
    <property type="nucleotide sequence ID" value="XM_022634356.1"/>
</dbReference>
<reference evidence="1 2" key="1">
    <citation type="journal article" date="2016" name="Sci. Rep.">
        <title>Penicillium arizonense, a new, genome sequenced fungal species, reveals a high chemical diversity in secreted metabolites.</title>
        <authorList>
            <person name="Grijseels S."/>
            <person name="Nielsen J.C."/>
            <person name="Randelovic M."/>
            <person name="Nielsen J."/>
            <person name="Nielsen K.F."/>
            <person name="Workman M."/>
            <person name="Frisvad J.C."/>
        </authorList>
    </citation>
    <scope>NUCLEOTIDE SEQUENCE [LARGE SCALE GENOMIC DNA]</scope>
    <source>
        <strain evidence="1 2">CBS 141311</strain>
    </source>
</reference>
<dbReference type="EMBL" id="LXJU01000017">
    <property type="protein sequence ID" value="OGE50430.1"/>
    <property type="molecule type" value="Genomic_DNA"/>
</dbReference>
<evidence type="ECO:0000313" key="2">
    <source>
        <dbReference type="Proteomes" id="UP000177622"/>
    </source>
</evidence>